<proteinExistence type="predicted"/>
<evidence type="ECO:0000259" key="6">
    <source>
        <dbReference type="PROSITE" id="PS50110"/>
    </source>
</evidence>
<dbReference type="SMART" id="SM00086">
    <property type="entry name" value="PAC"/>
    <property type="match status" value="1"/>
</dbReference>
<sequence length="539" mass="59860">MDPKEIAERLSDISERYRMITENMVDTVWVMDMDFRFIYVSPSVQRMYGVSAQEVIGQPVHQSLTPESLEHALTVFQEEVVLEESGIADPNRTRTIELEEYRQDGSTIWVESTLSFLRDETGKPIGVLGVSRDITRRKQAEAEQVRLESLNRQLQRAESLGRMAAAIAHHFNNQLQIIIGGLELVVGRMPEGSDTCSVLVHIQEAARKAAEISRMMLTYVGQTTGSCKQLDLSELCRNSLPFLQAAAPKGLVIETAFPSAGPFIEADDHLIRQVLTNVVVNAWEASADSDNSIRITLETVPSHDIGTSRRFPPDWHPEHIRYACLTVEDHGCGILPKDIESIFDPFYSTKFIGRGMGLATVLGLLKAYRGCITVESEVNIGSIFRIFLPLDLSEPTVAEPTVKPTVNTSKGRILLIDDEHMVRDIADMMFKRLGYDVLQAANGKQAIALFEQHHATIDAVICDLTMPDMNGWDVLTALRSIDPKVKVVLSSGYDEATVMAEAHAERPDGFLGKPYRMQELSACMQAVSALPDDFLSAKG</sequence>
<feature type="modified residue" description="4-aspartylphosphate" evidence="4">
    <location>
        <position position="463"/>
    </location>
</feature>
<dbReference type="InterPro" id="IPR003594">
    <property type="entry name" value="HATPase_dom"/>
</dbReference>
<comment type="catalytic activity">
    <reaction evidence="1">
        <text>ATP + protein L-histidine = ADP + protein N-phospho-L-histidine.</text>
        <dbReference type="EC" id="2.7.13.3"/>
    </reaction>
</comment>
<keyword evidence="3 4" id="KW-0597">Phosphoprotein</keyword>
<dbReference type="SMART" id="SM00448">
    <property type="entry name" value="REC"/>
    <property type="match status" value="1"/>
</dbReference>
<name>A0A7C4MNN4_9BACT</name>
<comment type="caution">
    <text evidence="9">The sequence shown here is derived from an EMBL/GenBank/DDBJ whole genome shotgun (WGS) entry which is preliminary data.</text>
</comment>
<dbReference type="InterPro" id="IPR036890">
    <property type="entry name" value="HATPase_C_sf"/>
</dbReference>
<dbReference type="Gene3D" id="3.40.50.2300">
    <property type="match status" value="1"/>
</dbReference>
<dbReference type="SUPFAM" id="SSF52172">
    <property type="entry name" value="CheY-like"/>
    <property type="match status" value="1"/>
</dbReference>
<dbReference type="SMART" id="SM00091">
    <property type="entry name" value="PAS"/>
    <property type="match status" value="1"/>
</dbReference>
<dbReference type="Gene3D" id="3.30.450.20">
    <property type="entry name" value="PAS domain"/>
    <property type="match status" value="1"/>
</dbReference>
<feature type="domain" description="Response regulatory" evidence="6">
    <location>
        <begin position="412"/>
        <end position="528"/>
    </location>
</feature>
<evidence type="ECO:0000259" key="5">
    <source>
        <dbReference type="PROSITE" id="PS50109"/>
    </source>
</evidence>
<dbReference type="CDD" id="cd00130">
    <property type="entry name" value="PAS"/>
    <property type="match status" value="1"/>
</dbReference>
<dbReference type="InterPro" id="IPR011006">
    <property type="entry name" value="CheY-like_superfamily"/>
</dbReference>
<dbReference type="Gene3D" id="1.10.287.130">
    <property type="match status" value="1"/>
</dbReference>
<evidence type="ECO:0000259" key="7">
    <source>
        <dbReference type="PROSITE" id="PS50112"/>
    </source>
</evidence>
<dbReference type="Pfam" id="PF02518">
    <property type="entry name" value="HATPase_c"/>
    <property type="match status" value="1"/>
</dbReference>
<organism evidence="9">
    <name type="scientific">Desulfatirhabdium butyrativorans</name>
    <dbReference type="NCBI Taxonomy" id="340467"/>
    <lineage>
        <taxon>Bacteria</taxon>
        <taxon>Pseudomonadati</taxon>
        <taxon>Thermodesulfobacteriota</taxon>
        <taxon>Desulfobacteria</taxon>
        <taxon>Desulfobacterales</taxon>
        <taxon>Desulfatirhabdiaceae</taxon>
        <taxon>Desulfatirhabdium</taxon>
    </lineage>
</organism>
<feature type="domain" description="PAS" evidence="7">
    <location>
        <begin position="13"/>
        <end position="85"/>
    </location>
</feature>
<dbReference type="InterPro" id="IPR035965">
    <property type="entry name" value="PAS-like_dom_sf"/>
</dbReference>
<dbReference type="SMART" id="SM00387">
    <property type="entry name" value="HATPase_c"/>
    <property type="match status" value="1"/>
</dbReference>
<gene>
    <name evidence="9" type="ORF">ENS29_09115</name>
</gene>
<feature type="domain" description="Histidine kinase" evidence="5">
    <location>
        <begin position="166"/>
        <end position="392"/>
    </location>
</feature>
<dbReference type="EC" id="2.7.13.3" evidence="2"/>
<dbReference type="Gene3D" id="3.30.565.10">
    <property type="entry name" value="Histidine kinase-like ATPase, C-terminal domain"/>
    <property type="match status" value="1"/>
</dbReference>
<dbReference type="CDD" id="cd00082">
    <property type="entry name" value="HisKA"/>
    <property type="match status" value="1"/>
</dbReference>
<feature type="domain" description="PAC" evidence="8">
    <location>
        <begin position="94"/>
        <end position="146"/>
    </location>
</feature>
<evidence type="ECO:0000256" key="4">
    <source>
        <dbReference type="PROSITE-ProRule" id="PRU00169"/>
    </source>
</evidence>
<evidence type="ECO:0000256" key="2">
    <source>
        <dbReference type="ARBA" id="ARBA00012438"/>
    </source>
</evidence>
<dbReference type="AlphaFoldDB" id="A0A7C4MNN4"/>
<reference evidence="9" key="1">
    <citation type="journal article" date="2020" name="mSystems">
        <title>Genome- and Community-Level Interaction Insights into Carbon Utilization and Element Cycling Functions of Hydrothermarchaeota in Hydrothermal Sediment.</title>
        <authorList>
            <person name="Zhou Z."/>
            <person name="Liu Y."/>
            <person name="Xu W."/>
            <person name="Pan J."/>
            <person name="Luo Z.H."/>
            <person name="Li M."/>
        </authorList>
    </citation>
    <scope>NUCLEOTIDE SEQUENCE [LARGE SCALE GENOMIC DNA]</scope>
    <source>
        <strain evidence="9">SpSt-477</strain>
    </source>
</reference>
<dbReference type="NCBIfam" id="TIGR00229">
    <property type="entry name" value="sensory_box"/>
    <property type="match status" value="1"/>
</dbReference>
<dbReference type="InterPro" id="IPR001789">
    <property type="entry name" value="Sig_transdc_resp-reg_receiver"/>
</dbReference>
<dbReference type="SUPFAM" id="SSF55785">
    <property type="entry name" value="PYP-like sensor domain (PAS domain)"/>
    <property type="match status" value="1"/>
</dbReference>
<dbReference type="InterPro" id="IPR003661">
    <property type="entry name" value="HisK_dim/P_dom"/>
</dbReference>
<dbReference type="InterPro" id="IPR000014">
    <property type="entry name" value="PAS"/>
</dbReference>
<protein>
    <recommendedName>
        <fullName evidence="2">histidine kinase</fullName>
        <ecNumber evidence="2">2.7.13.3</ecNumber>
    </recommendedName>
</protein>
<dbReference type="PROSITE" id="PS50110">
    <property type="entry name" value="RESPONSE_REGULATORY"/>
    <property type="match status" value="1"/>
</dbReference>
<dbReference type="EMBL" id="DSUH01000214">
    <property type="protein sequence ID" value="HGU33001.1"/>
    <property type="molecule type" value="Genomic_DNA"/>
</dbReference>
<dbReference type="InterPro" id="IPR005467">
    <property type="entry name" value="His_kinase_dom"/>
</dbReference>
<dbReference type="GO" id="GO:0000155">
    <property type="term" value="F:phosphorelay sensor kinase activity"/>
    <property type="evidence" value="ECO:0007669"/>
    <property type="project" value="InterPro"/>
</dbReference>
<evidence type="ECO:0000313" key="9">
    <source>
        <dbReference type="EMBL" id="HGU33001.1"/>
    </source>
</evidence>
<dbReference type="PANTHER" id="PTHR43065">
    <property type="entry name" value="SENSOR HISTIDINE KINASE"/>
    <property type="match status" value="1"/>
</dbReference>
<evidence type="ECO:0000259" key="8">
    <source>
        <dbReference type="PROSITE" id="PS50113"/>
    </source>
</evidence>
<dbReference type="SUPFAM" id="SSF55874">
    <property type="entry name" value="ATPase domain of HSP90 chaperone/DNA topoisomerase II/histidine kinase"/>
    <property type="match status" value="1"/>
</dbReference>
<evidence type="ECO:0000256" key="1">
    <source>
        <dbReference type="ARBA" id="ARBA00000085"/>
    </source>
</evidence>
<dbReference type="InterPro" id="IPR004358">
    <property type="entry name" value="Sig_transdc_His_kin-like_C"/>
</dbReference>
<dbReference type="PROSITE" id="PS50112">
    <property type="entry name" value="PAS"/>
    <property type="match status" value="1"/>
</dbReference>
<dbReference type="CDD" id="cd00156">
    <property type="entry name" value="REC"/>
    <property type="match status" value="1"/>
</dbReference>
<accession>A0A7C4MNN4</accession>
<evidence type="ECO:0000256" key="3">
    <source>
        <dbReference type="ARBA" id="ARBA00022553"/>
    </source>
</evidence>
<dbReference type="InterPro" id="IPR000700">
    <property type="entry name" value="PAS-assoc_C"/>
</dbReference>
<dbReference type="PROSITE" id="PS50109">
    <property type="entry name" value="HIS_KIN"/>
    <property type="match status" value="1"/>
</dbReference>
<dbReference type="Pfam" id="PF13426">
    <property type="entry name" value="PAS_9"/>
    <property type="match status" value="1"/>
</dbReference>
<dbReference type="PRINTS" id="PR00344">
    <property type="entry name" value="BCTRLSENSOR"/>
</dbReference>
<dbReference type="PANTHER" id="PTHR43065:SF42">
    <property type="entry name" value="TWO-COMPONENT SENSOR PPRA"/>
    <property type="match status" value="1"/>
</dbReference>
<dbReference type="InterPro" id="IPR001610">
    <property type="entry name" value="PAC"/>
</dbReference>
<dbReference type="Pfam" id="PF00072">
    <property type="entry name" value="Response_reg"/>
    <property type="match status" value="1"/>
</dbReference>
<dbReference type="PROSITE" id="PS50113">
    <property type="entry name" value="PAC"/>
    <property type="match status" value="1"/>
</dbReference>